<proteinExistence type="inferred from homology"/>
<comment type="subunit">
    <text evidence="5 8">Homododecamer.</text>
</comment>
<dbReference type="EMBL" id="JADIKC010000006">
    <property type="protein sequence ID" value="MBM7122250.1"/>
    <property type="molecule type" value="Genomic_DNA"/>
</dbReference>
<feature type="binding site" evidence="8">
    <location>
        <position position="88"/>
    </location>
    <ligand>
        <name>substrate</name>
    </ligand>
</feature>
<organism evidence="9 10">
    <name type="scientific">Dyella kyungheensis</name>
    <dbReference type="NCBI Taxonomy" id="1242174"/>
    <lineage>
        <taxon>Bacteria</taxon>
        <taxon>Pseudomonadati</taxon>
        <taxon>Pseudomonadota</taxon>
        <taxon>Gammaproteobacteria</taxon>
        <taxon>Lysobacterales</taxon>
        <taxon>Rhodanobacteraceae</taxon>
        <taxon>Dyella</taxon>
    </lineage>
</organism>
<dbReference type="Pfam" id="PF01220">
    <property type="entry name" value="DHquinase_II"/>
    <property type="match status" value="1"/>
</dbReference>
<keyword evidence="8" id="KW-0028">Amino-acid biosynthesis</keyword>
<feature type="active site" description="Proton donor" evidence="8">
    <location>
        <position position="101"/>
    </location>
</feature>
<keyword evidence="10" id="KW-1185">Reference proteome</keyword>
<evidence type="ECO:0000256" key="8">
    <source>
        <dbReference type="HAMAP-Rule" id="MF_00169"/>
    </source>
</evidence>
<dbReference type="EC" id="4.2.1.10" evidence="6 8"/>
<dbReference type="CDD" id="cd00466">
    <property type="entry name" value="DHQase_II"/>
    <property type="match status" value="1"/>
</dbReference>
<dbReference type="PROSITE" id="PS01029">
    <property type="entry name" value="DEHYDROQUINASE_II"/>
    <property type="match status" value="1"/>
</dbReference>
<evidence type="ECO:0000313" key="9">
    <source>
        <dbReference type="EMBL" id="MBM7122250.1"/>
    </source>
</evidence>
<feature type="binding site" evidence="8">
    <location>
        <position position="112"/>
    </location>
    <ligand>
        <name>substrate</name>
    </ligand>
</feature>
<dbReference type="PANTHER" id="PTHR21272">
    <property type="entry name" value="CATABOLIC 3-DEHYDROQUINASE"/>
    <property type="match status" value="1"/>
</dbReference>
<protein>
    <recommendedName>
        <fullName evidence="6 8">3-dehydroquinate dehydratase</fullName>
        <shortName evidence="8">3-dehydroquinase</shortName>
        <ecNumber evidence="6 8">4.2.1.10</ecNumber>
    </recommendedName>
    <alternativeName>
        <fullName evidence="8">Type II DHQase</fullName>
    </alternativeName>
</protein>
<dbReference type="PIRSF" id="PIRSF001399">
    <property type="entry name" value="DHquinase_II"/>
    <property type="match status" value="1"/>
</dbReference>
<comment type="function">
    <text evidence="2 8">Catalyzes a trans-dehydration via an enolate intermediate.</text>
</comment>
<comment type="pathway">
    <text evidence="3 8">Metabolic intermediate biosynthesis; chorismate biosynthesis; chorismate from D-erythrose 4-phosphate and phosphoenolpyruvate: step 3/7.</text>
</comment>
<evidence type="ECO:0000256" key="1">
    <source>
        <dbReference type="ARBA" id="ARBA00001864"/>
    </source>
</evidence>
<dbReference type="NCBIfam" id="TIGR01088">
    <property type="entry name" value="aroQ"/>
    <property type="match status" value="1"/>
</dbReference>
<name>A0ABS2JTA7_9GAMM</name>
<evidence type="ECO:0000313" key="10">
    <source>
        <dbReference type="Proteomes" id="UP001430065"/>
    </source>
</evidence>
<evidence type="ECO:0000256" key="3">
    <source>
        <dbReference type="ARBA" id="ARBA00004902"/>
    </source>
</evidence>
<feature type="binding site" evidence="8">
    <location>
        <position position="81"/>
    </location>
    <ligand>
        <name>substrate</name>
    </ligand>
</feature>
<dbReference type="NCBIfam" id="NF003804">
    <property type="entry name" value="PRK05395.1-1"/>
    <property type="match status" value="1"/>
</dbReference>
<dbReference type="HAMAP" id="MF_00169">
    <property type="entry name" value="AroQ"/>
    <property type="match status" value="1"/>
</dbReference>
<gene>
    <name evidence="8 9" type="primary">aroQ</name>
    <name evidence="9" type="ORF">ISP20_13875</name>
</gene>
<dbReference type="GO" id="GO:0003855">
    <property type="term" value="F:3-dehydroquinate dehydratase activity"/>
    <property type="evidence" value="ECO:0007669"/>
    <property type="project" value="UniProtKB-EC"/>
</dbReference>
<feature type="active site" description="Proton acceptor" evidence="8">
    <location>
        <position position="23"/>
    </location>
</feature>
<evidence type="ECO:0000256" key="5">
    <source>
        <dbReference type="ARBA" id="ARBA00011193"/>
    </source>
</evidence>
<evidence type="ECO:0000256" key="4">
    <source>
        <dbReference type="ARBA" id="ARBA00011037"/>
    </source>
</evidence>
<dbReference type="NCBIfam" id="NF003805">
    <property type="entry name" value="PRK05395.1-2"/>
    <property type="match status" value="1"/>
</dbReference>
<dbReference type="InterPro" id="IPR036441">
    <property type="entry name" value="DHquinase_II_sf"/>
</dbReference>
<dbReference type="Gene3D" id="3.40.50.9100">
    <property type="entry name" value="Dehydroquinase, class II"/>
    <property type="match status" value="1"/>
</dbReference>
<comment type="catalytic activity">
    <reaction evidence="1 8">
        <text>3-dehydroquinate = 3-dehydroshikimate + H2O</text>
        <dbReference type="Rhea" id="RHEA:21096"/>
        <dbReference type="ChEBI" id="CHEBI:15377"/>
        <dbReference type="ChEBI" id="CHEBI:16630"/>
        <dbReference type="ChEBI" id="CHEBI:32364"/>
        <dbReference type="EC" id="4.2.1.10"/>
    </reaction>
</comment>
<sequence length="152" mass="16239">MAKILVLHGPNLNLLGVREPEVYGRETLADIDALLAQRAQAAGHGLEALQTNAEHALIDRIHQARLDGTAIILINPGAFTHTSIALRDALAGVAIPFIELHLSNVHAREAFRRHSYLSDIAVGVICGFGADSYRLALDAALHRLDRAGASAS</sequence>
<comment type="caution">
    <text evidence="9">The sequence shown here is derived from an EMBL/GenBank/DDBJ whole genome shotgun (WGS) entry which is preliminary data.</text>
</comment>
<accession>A0ABS2JTA7</accession>
<evidence type="ECO:0000256" key="6">
    <source>
        <dbReference type="ARBA" id="ARBA00012060"/>
    </source>
</evidence>
<feature type="site" description="Transition state stabilizer" evidence="8">
    <location>
        <position position="18"/>
    </location>
</feature>
<dbReference type="InterPro" id="IPR001874">
    <property type="entry name" value="DHquinase_II"/>
</dbReference>
<comment type="similarity">
    <text evidence="4 8">Belongs to the type-II 3-dehydroquinase family.</text>
</comment>
<keyword evidence="8" id="KW-0057">Aromatic amino acid biosynthesis</keyword>
<feature type="binding site" evidence="8">
    <location>
        <position position="75"/>
    </location>
    <ligand>
        <name>substrate</name>
    </ligand>
</feature>
<reference evidence="9 10" key="1">
    <citation type="submission" date="2020-10" db="EMBL/GenBank/DDBJ databases">
        <title>Phylogeny of dyella-like bacteria.</title>
        <authorList>
            <person name="Fu J."/>
        </authorList>
    </citation>
    <scope>NUCLEOTIDE SEQUENCE [LARGE SCALE GENOMIC DNA]</scope>
    <source>
        <strain evidence="9 10">THG-B117</strain>
    </source>
</reference>
<dbReference type="InterPro" id="IPR018509">
    <property type="entry name" value="DHquinase_II_CS"/>
</dbReference>
<keyword evidence="7 8" id="KW-0456">Lyase</keyword>
<feature type="binding site" evidence="8">
    <location>
        <begin position="102"/>
        <end position="103"/>
    </location>
    <ligand>
        <name>substrate</name>
    </ligand>
</feature>
<dbReference type="Proteomes" id="UP001430065">
    <property type="component" value="Unassembled WGS sequence"/>
</dbReference>
<dbReference type="SUPFAM" id="SSF52304">
    <property type="entry name" value="Type II 3-dehydroquinate dehydratase"/>
    <property type="match status" value="1"/>
</dbReference>
<evidence type="ECO:0000256" key="7">
    <source>
        <dbReference type="ARBA" id="ARBA00023239"/>
    </source>
</evidence>
<evidence type="ECO:0000256" key="2">
    <source>
        <dbReference type="ARBA" id="ARBA00003924"/>
    </source>
</evidence>
<dbReference type="NCBIfam" id="NF003807">
    <property type="entry name" value="PRK05395.1-4"/>
    <property type="match status" value="1"/>
</dbReference>
<dbReference type="RefSeq" id="WP_204636701.1">
    <property type="nucleotide sequence ID" value="NZ_JADIKC010000006.1"/>
</dbReference>
<dbReference type="NCBIfam" id="NF003806">
    <property type="entry name" value="PRK05395.1-3"/>
    <property type="match status" value="1"/>
</dbReference>
<dbReference type="PANTHER" id="PTHR21272:SF3">
    <property type="entry name" value="CATABOLIC 3-DEHYDROQUINASE"/>
    <property type="match status" value="1"/>
</dbReference>